<evidence type="ECO:0000256" key="1">
    <source>
        <dbReference type="SAM" id="SignalP"/>
    </source>
</evidence>
<protein>
    <recommendedName>
        <fullName evidence="4">Secreted protein</fullName>
    </recommendedName>
</protein>
<evidence type="ECO:0000313" key="2">
    <source>
        <dbReference type="EMBL" id="CAL0299509.1"/>
    </source>
</evidence>
<dbReference type="EMBL" id="CAXHTB010000001">
    <property type="protein sequence ID" value="CAL0299509.1"/>
    <property type="molecule type" value="Genomic_DNA"/>
</dbReference>
<feature type="chain" id="PRO_5044010416" description="Secreted protein" evidence="1">
    <location>
        <begin position="31"/>
        <end position="111"/>
    </location>
</feature>
<evidence type="ECO:0000313" key="3">
    <source>
        <dbReference type="Proteomes" id="UP001497480"/>
    </source>
</evidence>
<feature type="signal peptide" evidence="1">
    <location>
        <begin position="1"/>
        <end position="30"/>
    </location>
</feature>
<keyword evidence="1" id="KW-0732">Signal</keyword>
<gene>
    <name evidence="2" type="ORF">LLUT_LOCUS569</name>
</gene>
<sequence length="111" mass="12778">MMMHCFHNIIYYSLCVLFLNFCSFPKCKWSGGHTGIPSKSGQVDVLELYKKNKEIRKKQVISHTCDSKPNSRRRREMMVNGKPRGRGNLYVVTHKRKDGIFANEASNNVAV</sequence>
<proteinExistence type="predicted"/>
<keyword evidence="3" id="KW-1185">Reference proteome</keyword>
<reference evidence="2 3" key="1">
    <citation type="submission" date="2024-03" db="EMBL/GenBank/DDBJ databases">
        <authorList>
            <person name="Martinez-Hernandez J."/>
        </authorList>
    </citation>
    <scope>NUCLEOTIDE SEQUENCE [LARGE SCALE GENOMIC DNA]</scope>
</reference>
<accession>A0AAV1VRA4</accession>
<dbReference type="AlphaFoldDB" id="A0AAV1VRA4"/>
<name>A0AAV1VRA4_LUPLU</name>
<dbReference type="Proteomes" id="UP001497480">
    <property type="component" value="Unassembled WGS sequence"/>
</dbReference>
<dbReference type="InterPro" id="IPR004252">
    <property type="entry name" value="Probable_transposase_24"/>
</dbReference>
<organism evidence="2 3">
    <name type="scientific">Lupinus luteus</name>
    <name type="common">European yellow lupine</name>
    <dbReference type="NCBI Taxonomy" id="3873"/>
    <lineage>
        <taxon>Eukaryota</taxon>
        <taxon>Viridiplantae</taxon>
        <taxon>Streptophyta</taxon>
        <taxon>Embryophyta</taxon>
        <taxon>Tracheophyta</taxon>
        <taxon>Spermatophyta</taxon>
        <taxon>Magnoliopsida</taxon>
        <taxon>eudicotyledons</taxon>
        <taxon>Gunneridae</taxon>
        <taxon>Pentapetalae</taxon>
        <taxon>rosids</taxon>
        <taxon>fabids</taxon>
        <taxon>Fabales</taxon>
        <taxon>Fabaceae</taxon>
        <taxon>Papilionoideae</taxon>
        <taxon>50 kb inversion clade</taxon>
        <taxon>genistoids sensu lato</taxon>
        <taxon>core genistoids</taxon>
        <taxon>Genisteae</taxon>
        <taxon>Lupinus</taxon>
    </lineage>
</organism>
<comment type="caution">
    <text evidence="2">The sequence shown here is derived from an EMBL/GenBank/DDBJ whole genome shotgun (WGS) entry which is preliminary data.</text>
</comment>
<evidence type="ECO:0008006" key="4">
    <source>
        <dbReference type="Google" id="ProtNLM"/>
    </source>
</evidence>
<dbReference type="Pfam" id="PF03004">
    <property type="entry name" value="Transposase_24"/>
    <property type="match status" value="1"/>
</dbReference>